<name>A0A834MXQ7_VESPE</name>
<dbReference type="Proteomes" id="UP000600918">
    <property type="component" value="Unassembled WGS sequence"/>
</dbReference>
<accession>A0A834MXQ7</accession>
<organism evidence="2 3">
    <name type="scientific">Vespula pensylvanica</name>
    <name type="common">Western yellow jacket</name>
    <name type="synonym">Wasp</name>
    <dbReference type="NCBI Taxonomy" id="30213"/>
    <lineage>
        <taxon>Eukaryota</taxon>
        <taxon>Metazoa</taxon>
        <taxon>Ecdysozoa</taxon>
        <taxon>Arthropoda</taxon>
        <taxon>Hexapoda</taxon>
        <taxon>Insecta</taxon>
        <taxon>Pterygota</taxon>
        <taxon>Neoptera</taxon>
        <taxon>Endopterygota</taxon>
        <taxon>Hymenoptera</taxon>
        <taxon>Apocrita</taxon>
        <taxon>Aculeata</taxon>
        <taxon>Vespoidea</taxon>
        <taxon>Vespidae</taxon>
        <taxon>Vespinae</taxon>
        <taxon>Vespula</taxon>
    </lineage>
</organism>
<protein>
    <submittedName>
        <fullName evidence="2">Uncharacterized protein</fullName>
    </submittedName>
</protein>
<evidence type="ECO:0000256" key="1">
    <source>
        <dbReference type="SAM" id="MobiDB-lite"/>
    </source>
</evidence>
<feature type="region of interest" description="Disordered" evidence="1">
    <location>
        <begin position="64"/>
        <end position="93"/>
    </location>
</feature>
<evidence type="ECO:0000313" key="3">
    <source>
        <dbReference type="Proteomes" id="UP000600918"/>
    </source>
</evidence>
<dbReference type="AlphaFoldDB" id="A0A834MXQ7"/>
<reference evidence="2" key="1">
    <citation type="journal article" date="2020" name="G3 (Bethesda)">
        <title>High-Quality Assemblies for Three Invasive Social Wasps from the &lt;i&gt;Vespula&lt;/i&gt; Genus.</title>
        <authorList>
            <person name="Harrop T.W.R."/>
            <person name="Guhlin J."/>
            <person name="McLaughlin G.M."/>
            <person name="Permina E."/>
            <person name="Stockwell P."/>
            <person name="Gilligan J."/>
            <person name="Le Lec M.F."/>
            <person name="Gruber M.A.M."/>
            <person name="Quinn O."/>
            <person name="Lovegrove M."/>
            <person name="Duncan E.J."/>
            <person name="Remnant E.J."/>
            <person name="Van Eeckhoven J."/>
            <person name="Graham B."/>
            <person name="Knapp R.A."/>
            <person name="Langford K.W."/>
            <person name="Kronenberg Z."/>
            <person name="Press M.O."/>
            <person name="Eacker S.M."/>
            <person name="Wilson-Rankin E.E."/>
            <person name="Purcell J."/>
            <person name="Lester P.J."/>
            <person name="Dearden P.K."/>
        </authorList>
    </citation>
    <scope>NUCLEOTIDE SEQUENCE</scope>
    <source>
        <strain evidence="2">Volc-1</strain>
    </source>
</reference>
<gene>
    <name evidence="2" type="ORF">H0235_018296</name>
</gene>
<evidence type="ECO:0000313" key="2">
    <source>
        <dbReference type="EMBL" id="KAF7387574.1"/>
    </source>
</evidence>
<keyword evidence="3" id="KW-1185">Reference proteome</keyword>
<sequence length="93" mass="9888">MVLPPGAGDSLGADLFLPGGVSFQRLPSRAGSCLRRVPRRATIRFAPCVSCRLGFPKRPRGRLAAHQHVVSEPPTLPRTILRKASGDAGYGPS</sequence>
<comment type="caution">
    <text evidence="2">The sequence shown here is derived from an EMBL/GenBank/DDBJ whole genome shotgun (WGS) entry which is preliminary data.</text>
</comment>
<dbReference type="EMBL" id="JACSDY010000025">
    <property type="protein sequence ID" value="KAF7387574.1"/>
    <property type="molecule type" value="Genomic_DNA"/>
</dbReference>
<proteinExistence type="predicted"/>